<dbReference type="PROSITE" id="PS01180">
    <property type="entry name" value="CUB"/>
    <property type="match status" value="2"/>
</dbReference>
<accession>A0AAV5SB67</accession>
<comment type="caution">
    <text evidence="5">The sequence shown here is derived from an EMBL/GenBank/DDBJ whole genome shotgun (WGS) entry which is preliminary data.</text>
</comment>
<evidence type="ECO:0000259" key="4">
    <source>
        <dbReference type="PROSITE" id="PS01180"/>
    </source>
</evidence>
<dbReference type="Proteomes" id="UP001432027">
    <property type="component" value="Unassembled WGS sequence"/>
</dbReference>
<organism evidence="5 6">
    <name type="scientific">Pristionchus entomophagus</name>
    <dbReference type="NCBI Taxonomy" id="358040"/>
    <lineage>
        <taxon>Eukaryota</taxon>
        <taxon>Metazoa</taxon>
        <taxon>Ecdysozoa</taxon>
        <taxon>Nematoda</taxon>
        <taxon>Chromadorea</taxon>
        <taxon>Rhabditida</taxon>
        <taxon>Rhabditina</taxon>
        <taxon>Diplogasteromorpha</taxon>
        <taxon>Diplogasteroidea</taxon>
        <taxon>Neodiplogasteridae</taxon>
        <taxon>Pristionchus</taxon>
    </lineage>
</organism>
<reference evidence="5" key="1">
    <citation type="submission" date="2023-10" db="EMBL/GenBank/DDBJ databases">
        <title>Genome assembly of Pristionchus species.</title>
        <authorList>
            <person name="Yoshida K."/>
            <person name="Sommer R.J."/>
        </authorList>
    </citation>
    <scope>NUCLEOTIDE SEQUENCE</scope>
    <source>
        <strain evidence="5">RS0144</strain>
    </source>
</reference>
<keyword evidence="2" id="KW-1015">Disulfide bond</keyword>
<proteinExistence type="predicted"/>
<dbReference type="PANTHER" id="PTHR24251">
    <property type="entry name" value="OVOCHYMASE-RELATED"/>
    <property type="match status" value="1"/>
</dbReference>
<feature type="non-terminal residue" evidence="5">
    <location>
        <position position="1"/>
    </location>
</feature>
<dbReference type="CDD" id="cd00041">
    <property type="entry name" value="CUB"/>
    <property type="match status" value="1"/>
</dbReference>
<keyword evidence="6" id="KW-1185">Reference proteome</keyword>
<dbReference type="SUPFAM" id="SSF49854">
    <property type="entry name" value="Spermadhesin, CUB domain"/>
    <property type="match status" value="2"/>
</dbReference>
<evidence type="ECO:0000313" key="6">
    <source>
        <dbReference type="Proteomes" id="UP001432027"/>
    </source>
</evidence>
<dbReference type="InterPro" id="IPR035914">
    <property type="entry name" value="Sperma_CUB_dom_sf"/>
</dbReference>
<dbReference type="Pfam" id="PF00431">
    <property type="entry name" value="CUB"/>
    <property type="match status" value="2"/>
</dbReference>
<gene>
    <name evidence="5" type="ORF">PENTCL1PPCAC_2235</name>
</gene>
<dbReference type="EMBL" id="BTSX01000001">
    <property type="protein sequence ID" value="GMS80060.1"/>
    <property type="molecule type" value="Genomic_DNA"/>
</dbReference>
<sequence>CLHDRIEVYSSYQNENIKGIPLGIFCGMLTPPPIFSVNHQLAIVFKSDRSVAGSGFFASFETIDDTFECDHTFTASSGIIFFNGTNSANPECDYHINIEQGHKILLSINSINMPCFKGSLKIRNGIDLQSPGFSLLGPDSDICDGRFFSGELRSHSNRVFLQLKHGRSDSAASR</sequence>
<dbReference type="InterPro" id="IPR000859">
    <property type="entry name" value="CUB_dom"/>
</dbReference>
<evidence type="ECO:0000256" key="3">
    <source>
        <dbReference type="PROSITE-ProRule" id="PRU00059"/>
    </source>
</evidence>
<evidence type="ECO:0000256" key="2">
    <source>
        <dbReference type="ARBA" id="ARBA00023157"/>
    </source>
</evidence>
<dbReference type="Gene3D" id="2.60.120.290">
    <property type="entry name" value="Spermadhesin, CUB domain"/>
    <property type="match status" value="2"/>
</dbReference>
<feature type="domain" description="CUB" evidence="4">
    <location>
        <begin position="1"/>
        <end position="63"/>
    </location>
</feature>
<comment type="caution">
    <text evidence="3">Lacks conserved residue(s) required for the propagation of feature annotation.</text>
</comment>
<feature type="non-terminal residue" evidence="5">
    <location>
        <position position="174"/>
    </location>
</feature>
<evidence type="ECO:0000313" key="5">
    <source>
        <dbReference type="EMBL" id="GMS80060.1"/>
    </source>
</evidence>
<name>A0AAV5SB67_9BILA</name>
<keyword evidence="1" id="KW-0677">Repeat</keyword>
<protein>
    <recommendedName>
        <fullName evidence="4">CUB domain-containing protein</fullName>
    </recommendedName>
</protein>
<evidence type="ECO:0000256" key="1">
    <source>
        <dbReference type="ARBA" id="ARBA00022737"/>
    </source>
</evidence>
<dbReference type="AlphaFoldDB" id="A0AAV5SB67"/>
<feature type="domain" description="CUB" evidence="4">
    <location>
        <begin position="69"/>
        <end position="174"/>
    </location>
</feature>